<gene>
    <name evidence="2" type="ORF">UU14_C0002G0011</name>
</gene>
<name>A0A0G0T6Z0_9BACT</name>
<dbReference type="Pfam" id="PF00535">
    <property type="entry name" value="Glycos_transf_2"/>
    <property type="match status" value="1"/>
</dbReference>
<dbReference type="Proteomes" id="UP000034664">
    <property type="component" value="Unassembled WGS sequence"/>
</dbReference>
<dbReference type="InterPro" id="IPR029044">
    <property type="entry name" value="Nucleotide-diphossugar_trans"/>
</dbReference>
<comment type="caution">
    <text evidence="2">The sequence shown here is derived from an EMBL/GenBank/DDBJ whole genome shotgun (WGS) entry which is preliminary data.</text>
</comment>
<dbReference type="Gene3D" id="3.90.550.10">
    <property type="entry name" value="Spore Coat Polysaccharide Biosynthesis Protein SpsA, Chain A"/>
    <property type="match status" value="1"/>
</dbReference>
<reference evidence="2 3" key="1">
    <citation type="journal article" date="2015" name="Nature">
        <title>rRNA introns, odd ribosomes, and small enigmatic genomes across a large radiation of phyla.</title>
        <authorList>
            <person name="Brown C.T."/>
            <person name="Hug L.A."/>
            <person name="Thomas B.C."/>
            <person name="Sharon I."/>
            <person name="Castelle C.J."/>
            <person name="Singh A."/>
            <person name="Wilkins M.J."/>
            <person name="Williams K.H."/>
            <person name="Banfield J.F."/>
        </authorList>
    </citation>
    <scope>NUCLEOTIDE SEQUENCE [LARGE SCALE GENOMIC DNA]</scope>
</reference>
<evidence type="ECO:0000313" key="2">
    <source>
        <dbReference type="EMBL" id="KKR72758.1"/>
    </source>
</evidence>
<accession>A0A0G0T6Z0</accession>
<organism evidence="2 3">
    <name type="scientific">Candidatus Roizmanbacteria bacterium GW2011_GWB1_40_7</name>
    <dbReference type="NCBI Taxonomy" id="1618482"/>
    <lineage>
        <taxon>Bacteria</taxon>
        <taxon>Candidatus Roizmaniibacteriota</taxon>
    </lineage>
</organism>
<protein>
    <submittedName>
        <fullName evidence="2">Glycosyl transferase family 2</fullName>
    </submittedName>
</protein>
<dbReference type="AlphaFoldDB" id="A0A0G0T6Z0"/>
<dbReference type="InterPro" id="IPR001173">
    <property type="entry name" value="Glyco_trans_2-like"/>
</dbReference>
<dbReference type="PANTHER" id="PTHR43630">
    <property type="entry name" value="POLY-BETA-1,6-N-ACETYL-D-GLUCOSAMINE SYNTHASE"/>
    <property type="match status" value="1"/>
</dbReference>
<dbReference type="SUPFAM" id="SSF53448">
    <property type="entry name" value="Nucleotide-diphospho-sugar transferases"/>
    <property type="match status" value="1"/>
</dbReference>
<evidence type="ECO:0000313" key="3">
    <source>
        <dbReference type="Proteomes" id="UP000034664"/>
    </source>
</evidence>
<proteinExistence type="predicted"/>
<dbReference type="EMBL" id="LBZM01000002">
    <property type="protein sequence ID" value="KKR72758.1"/>
    <property type="molecule type" value="Genomic_DNA"/>
</dbReference>
<evidence type="ECO:0000259" key="1">
    <source>
        <dbReference type="Pfam" id="PF00535"/>
    </source>
</evidence>
<keyword evidence="2" id="KW-0808">Transferase</keyword>
<dbReference type="CDD" id="cd02511">
    <property type="entry name" value="Beta4Glucosyltransferase"/>
    <property type="match status" value="1"/>
</dbReference>
<feature type="domain" description="Glycosyltransferase 2-like" evidence="1">
    <location>
        <begin position="4"/>
        <end position="120"/>
    </location>
</feature>
<dbReference type="PANTHER" id="PTHR43630:SF2">
    <property type="entry name" value="GLYCOSYLTRANSFERASE"/>
    <property type="match status" value="1"/>
</dbReference>
<sequence length="257" mass="29815">MNLSVIIITKNEEELISDCIKSISFADEVIVIDSESTDKTVDIARKLGAQIVTKKFTNYADQRATALKHAKGKWLLYIDADERASEKLHEEIVEVVNRKPQTANGTDSIVAFRIPRQNYYLGKNKWPHIEYLERLFLKEKLVGWEGAVHEHAIYTGEVGTLQNPIIHYTHRNLELMTAKTNQWSEVEADMLLASHHPLMNELRFIRIMLTKFFDSYIKQGGWKIGTPGLIESLYQAYSYFIIYAKLWEKQNKLRVKK</sequence>
<dbReference type="GO" id="GO:0016740">
    <property type="term" value="F:transferase activity"/>
    <property type="evidence" value="ECO:0007669"/>
    <property type="project" value="UniProtKB-KW"/>
</dbReference>